<feature type="non-terminal residue" evidence="2">
    <location>
        <position position="1"/>
    </location>
</feature>
<dbReference type="AlphaFoldDB" id="A0A6J4VZS8"/>
<evidence type="ECO:0000256" key="1">
    <source>
        <dbReference type="SAM" id="MobiDB-lite"/>
    </source>
</evidence>
<protein>
    <submittedName>
        <fullName evidence="2">Uncharacterized protein</fullName>
    </submittedName>
</protein>
<name>A0A6J4VZS8_9BACT</name>
<reference evidence="2" key="1">
    <citation type="submission" date="2020-02" db="EMBL/GenBank/DDBJ databases">
        <authorList>
            <person name="Meier V. D."/>
        </authorList>
    </citation>
    <scope>NUCLEOTIDE SEQUENCE</scope>
    <source>
        <strain evidence="2">AVDCRST_MAG18</strain>
    </source>
</reference>
<feature type="region of interest" description="Disordered" evidence="1">
    <location>
        <begin position="1"/>
        <end position="26"/>
    </location>
</feature>
<organism evidence="2">
    <name type="scientific">uncultured Thermomicrobiales bacterium</name>
    <dbReference type="NCBI Taxonomy" id="1645740"/>
    <lineage>
        <taxon>Bacteria</taxon>
        <taxon>Pseudomonadati</taxon>
        <taxon>Thermomicrobiota</taxon>
        <taxon>Thermomicrobia</taxon>
        <taxon>Thermomicrobiales</taxon>
        <taxon>environmental samples</taxon>
    </lineage>
</organism>
<feature type="non-terminal residue" evidence="2">
    <location>
        <position position="60"/>
    </location>
</feature>
<proteinExistence type="predicted"/>
<dbReference type="EMBL" id="CADCWN010000420">
    <property type="protein sequence ID" value="CAA9590882.1"/>
    <property type="molecule type" value="Genomic_DNA"/>
</dbReference>
<accession>A0A6J4VZS8</accession>
<evidence type="ECO:0000313" key="2">
    <source>
        <dbReference type="EMBL" id="CAA9590882.1"/>
    </source>
</evidence>
<gene>
    <name evidence="2" type="ORF">AVDCRST_MAG18-5246</name>
</gene>
<feature type="compositionally biased region" description="Basic and acidic residues" evidence="1">
    <location>
        <begin position="1"/>
        <end position="18"/>
    </location>
</feature>
<sequence>AIRHPERWSPKPDNDSEGPRPGLSYRSIARIPPRARAVPRETNPATIVLIGIWSAVVCRV</sequence>